<organism evidence="2 3">
    <name type="scientific">Parathielavia appendiculata</name>
    <dbReference type="NCBI Taxonomy" id="2587402"/>
    <lineage>
        <taxon>Eukaryota</taxon>
        <taxon>Fungi</taxon>
        <taxon>Dikarya</taxon>
        <taxon>Ascomycota</taxon>
        <taxon>Pezizomycotina</taxon>
        <taxon>Sordariomycetes</taxon>
        <taxon>Sordariomycetidae</taxon>
        <taxon>Sordariales</taxon>
        <taxon>Chaetomiaceae</taxon>
        <taxon>Parathielavia</taxon>
    </lineage>
</organism>
<evidence type="ECO:0000313" key="3">
    <source>
        <dbReference type="Proteomes" id="UP001302602"/>
    </source>
</evidence>
<evidence type="ECO:0000313" key="2">
    <source>
        <dbReference type="EMBL" id="KAK4123744.1"/>
    </source>
</evidence>
<protein>
    <submittedName>
        <fullName evidence="2">Uncharacterized protein</fullName>
    </submittedName>
</protein>
<feature type="region of interest" description="Disordered" evidence="1">
    <location>
        <begin position="126"/>
        <end position="159"/>
    </location>
</feature>
<dbReference type="RefSeq" id="XP_062647515.1">
    <property type="nucleotide sequence ID" value="XM_062795209.1"/>
</dbReference>
<evidence type="ECO:0000256" key="1">
    <source>
        <dbReference type="SAM" id="MobiDB-lite"/>
    </source>
</evidence>
<dbReference type="Proteomes" id="UP001302602">
    <property type="component" value="Unassembled WGS sequence"/>
</dbReference>
<reference evidence="2" key="2">
    <citation type="submission" date="2023-05" db="EMBL/GenBank/DDBJ databases">
        <authorList>
            <consortium name="Lawrence Berkeley National Laboratory"/>
            <person name="Steindorff A."/>
            <person name="Hensen N."/>
            <person name="Bonometti L."/>
            <person name="Westerberg I."/>
            <person name="Brannstrom I.O."/>
            <person name="Guillou S."/>
            <person name="Cros-Aarteil S."/>
            <person name="Calhoun S."/>
            <person name="Haridas S."/>
            <person name="Kuo A."/>
            <person name="Mondo S."/>
            <person name="Pangilinan J."/>
            <person name="Riley R."/>
            <person name="Labutti K."/>
            <person name="Andreopoulos B."/>
            <person name="Lipzen A."/>
            <person name="Chen C."/>
            <person name="Yanf M."/>
            <person name="Daum C."/>
            <person name="Ng V."/>
            <person name="Clum A."/>
            <person name="Ohm R."/>
            <person name="Martin F."/>
            <person name="Silar P."/>
            <person name="Natvig D."/>
            <person name="Lalanne C."/>
            <person name="Gautier V."/>
            <person name="Ament-Velasquez S.L."/>
            <person name="Kruys A."/>
            <person name="Hutchinson M.I."/>
            <person name="Powell A.J."/>
            <person name="Barry K."/>
            <person name="Miller A.N."/>
            <person name="Grigoriev I.V."/>
            <person name="Debuchy R."/>
            <person name="Gladieux P."/>
            <person name="Thoren M.H."/>
            <person name="Johannesson H."/>
        </authorList>
    </citation>
    <scope>NUCLEOTIDE SEQUENCE</scope>
    <source>
        <strain evidence="2">CBS 731.68</strain>
    </source>
</reference>
<feature type="compositionally biased region" description="Acidic residues" evidence="1">
    <location>
        <begin position="211"/>
        <end position="231"/>
    </location>
</feature>
<feature type="region of interest" description="Disordered" evidence="1">
    <location>
        <begin position="197"/>
        <end position="236"/>
    </location>
</feature>
<dbReference type="EMBL" id="MU853228">
    <property type="protein sequence ID" value="KAK4123744.1"/>
    <property type="molecule type" value="Genomic_DNA"/>
</dbReference>
<gene>
    <name evidence="2" type="ORF">N657DRAFT_663894</name>
</gene>
<keyword evidence="3" id="KW-1185">Reference proteome</keyword>
<accession>A0AAN6Z4F3</accession>
<reference evidence="2" key="1">
    <citation type="journal article" date="2023" name="Mol. Phylogenet. Evol.">
        <title>Genome-scale phylogeny and comparative genomics of the fungal order Sordariales.</title>
        <authorList>
            <person name="Hensen N."/>
            <person name="Bonometti L."/>
            <person name="Westerberg I."/>
            <person name="Brannstrom I.O."/>
            <person name="Guillou S."/>
            <person name="Cros-Aarteil S."/>
            <person name="Calhoun S."/>
            <person name="Haridas S."/>
            <person name="Kuo A."/>
            <person name="Mondo S."/>
            <person name="Pangilinan J."/>
            <person name="Riley R."/>
            <person name="LaButti K."/>
            <person name="Andreopoulos B."/>
            <person name="Lipzen A."/>
            <person name="Chen C."/>
            <person name="Yan M."/>
            <person name="Daum C."/>
            <person name="Ng V."/>
            <person name="Clum A."/>
            <person name="Steindorff A."/>
            <person name="Ohm R.A."/>
            <person name="Martin F."/>
            <person name="Silar P."/>
            <person name="Natvig D.O."/>
            <person name="Lalanne C."/>
            <person name="Gautier V."/>
            <person name="Ament-Velasquez S.L."/>
            <person name="Kruys A."/>
            <person name="Hutchinson M.I."/>
            <person name="Powell A.J."/>
            <person name="Barry K."/>
            <person name="Miller A.N."/>
            <person name="Grigoriev I.V."/>
            <person name="Debuchy R."/>
            <person name="Gladieux P."/>
            <person name="Hiltunen Thoren M."/>
            <person name="Johannesson H."/>
        </authorList>
    </citation>
    <scope>NUCLEOTIDE SEQUENCE</scope>
    <source>
        <strain evidence="2">CBS 731.68</strain>
    </source>
</reference>
<sequence>MGFYNPSLAIRQTDMEPNEGHTRPPTLSQSIALEDSPRIYVDQRLPSITVLLGDLPRRPVELALRLFFPPSPLQSSIGAPSSPFSNPYPTWPALPPRPRSAAGHHQGFIPPLAPLVPRRALAHCTSSTTRSYTVPDRPSAHYYRTSPDRDHHRQRRTNKRVVQATYMARWSGLNCTVSGIECYYRANDWVPATTPEGLISLVDPEPRDGAVEEEEEEEEVVDGGETEESEEEREKAKTKRPPWCKLYRDAYYRTRQVKCRQEEVSLMEQFPKELMDERNDWVREEHRVLARGFAERRRRQREEWIAARKGRLYQRMLHRRLVFCRCV</sequence>
<feature type="region of interest" description="Disordered" evidence="1">
    <location>
        <begin position="1"/>
        <end position="28"/>
    </location>
</feature>
<comment type="caution">
    <text evidence="2">The sequence shown here is derived from an EMBL/GenBank/DDBJ whole genome shotgun (WGS) entry which is preliminary data.</text>
</comment>
<dbReference type="AlphaFoldDB" id="A0AAN6Z4F3"/>
<name>A0AAN6Z4F3_9PEZI</name>
<proteinExistence type="predicted"/>
<dbReference type="GeneID" id="87831978"/>